<reference evidence="3 4" key="1">
    <citation type="submission" date="2019-05" db="EMBL/GenBank/DDBJ databases">
        <authorList>
            <person name="Chen C."/>
        </authorList>
    </citation>
    <scope>NUCLEOTIDE SEQUENCE [LARGE SCALE GENOMIC DNA]</scope>
    <source>
        <strain evidence="3 4">HB172198</strain>
    </source>
</reference>
<sequence length="49" mass="5606">MSVHVLRHSFAAHLLEAGTDFRYIQELPGHASNRTTERYTHVTLSSRIV</sequence>
<dbReference type="InterPro" id="IPR002104">
    <property type="entry name" value="Integrase_catalytic"/>
</dbReference>
<feature type="domain" description="Tyr recombinase" evidence="2">
    <location>
        <begin position="1"/>
        <end position="49"/>
    </location>
</feature>
<evidence type="ECO:0000313" key="4">
    <source>
        <dbReference type="Proteomes" id="UP000300879"/>
    </source>
</evidence>
<protein>
    <submittedName>
        <fullName evidence="3">Integrase/recombinase-related protein</fullName>
    </submittedName>
</protein>
<keyword evidence="4" id="KW-1185">Reference proteome</keyword>
<dbReference type="EMBL" id="CP040396">
    <property type="protein sequence ID" value="QCT03431.1"/>
    <property type="molecule type" value="Genomic_DNA"/>
</dbReference>
<evidence type="ECO:0000256" key="1">
    <source>
        <dbReference type="ARBA" id="ARBA00023172"/>
    </source>
</evidence>
<dbReference type="Gene3D" id="1.10.443.10">
    <property type="entry name" value="Intergrase catalytic core"/>
    <property type="match status" value="1"/>
</dbReference>
<name>A0A4P8XP70_9BACL</name>
<dbReference type="InterPro" id="IPR013762">
    <property type="entry name" value="Integrase-like_cat_sf"/>
</dbReference>
<evidence type="ECO:0000259" key="2">
    <source>
        <dbReference type="PROSITE" id="PS51898"/>
    </source>
</evidence>
<proteinExistence type="predicted"/>
<dbReference type="Proteomes" id="UP000300879">
    <property type="component" value="Chromosome"/>
</dbReference>
<keyword evidence="1" id="KW-0233">DNA recombination</keyword>
<accession>A0A4P8XP70</accession>
<evidence type="ECO:0000313" key="3">
    <source>
        <dbReference type="EMBL" id="QCT03431.1"/>
    </source>
</evidence>
<dbReference type="GO" id="GO:0015074">
    <property type="term" value="P:DNA integration"/>
    <property type="evidence" value="ECO:0007669"/>
    <property type="project" value="InterPro"/>
</dbReference>
<dbReference type="KEGG" id="palo:E6C60_2719"/>
<gene>
    <name evidence="3" type="ORF">E6C60_2719</name>
</gene>
<dbReference type="GO" id="GO:0003677">
    <property type="term" value="F:DNA binding"/>
    <property type="evidence" value="ECO:0007669"/>
    <property type="project" value="InterPro"/>
</dbReference>
<dbReference type="GO" id="GO:0006310">
    <property type="term" value="P:DNA recombination"/>
    <property type="evidence" value="ECO:0007669"/>
    <property type="project" value="UniProtKB-KW"/>
</dbReference>
<dbReference type="InterPro" id="IPR011010">
    <property type="entry name" value="DNA_brk_join_enz"/>
</dbReference>
<organism evidence="3 4">
    <name type="scientific">Paenibacillus algicola</name>
    <dbReference type="NCBI Taxonomy" id="2565926"/>
    <lineage>
        <taxon>Bacteria</taxon>
        <taxon>Bacillati</taxon>
        <taxon>Bacillota</taxon>
        <taxon>Bacilli</taxon>
        <taxon>Bacillales</taxon>
        <taxon>Paenibacillaceae</taxon>
        <taxon>Paenibacillus</taxon>
    </lineage>
</organism>
<dbReference type="Pfam" id="PF00589">
    <property type="entry name" value="Phage_integrase"/>
    <property type="match status" value="1"/>
</dbReference>
<dbReference type="AlphaFoldDB" id="A0A4P8XP70"/>
<dbReference type="PROSITE" id="PS51898">
    <property type="entry name" value="TYR_RECOMBINASE"/>
    <property type="match status" value="1"/>
</dbReference>
<dbReference type="SUPFAM" id="SSF56349">
    <property type="entry name" value="DNA breaking-rejoining enzymes"/>
    <property type="match status" value="1"/>
</dbReference>